<evidence type="ECO:0000259" key="2">
    <source>
        <dbReference type="Pfam" id="PF21104"/>
    </source>
</evidence>
<evidence type="ECO:0000313" key="5">
    <source>
        <dbReference type="Proteomes" id="UP001149314"/>
    </source>
</evidence>
<keyword evidence="6" id="KW-1185">Reference proteome</keyword>
<dbReference type="Gene3D" id="1.50.10.10">
    <property type="match status" value="1"/>
</dbReference>
<protein>
    <submittedName>
        <fullName evidence="3">Family 78 glycoside hydrolase catalytic domain</fullName>
    </submittedName>
</protein>
<dbReference type="InterPro" id="IPR035396">
    <property type="entry name" value="Bac_rhamnosid6H"/>
</dbReference>
<evidence type="ECO:0000313" key="3">
    <source>
        <dbReference type="EMBL" id="MDC6637360.1"/>
    </source>
</evidence>
<dbReference type="GO" id="GO:0016787">
    <property type="term" value="F:hydrolase activity"/>
    <property type="evidence" value="ECO:0007669"/>
    <property type="project" value="UniProtKB-KW"/>
</dbReference>
<feature type="domain" description="Glycosyl hydrolase family 78 alpha-rhamnosidase N-terminal" evidence="2">
    <location>
        <begin position="37"/>
        <end position="177"/>
    </location>
</feature>
<organism evidence="3 5">
    <name type="scientific">Leclercia adecarboxylata</name>
    <dbReference type="NCBI Taxonomy" id="83655"/>
    <lineage>
        <taxon>Bacteria</taxon>
        <taxon>Pseudomonadati</taxon>
        <taxon>Pseudomonadota</taxon>
        <taxon>Gammaproteobacteria</taxon>
        <taxon>Enterobacterales</taxon>
        <taxon>Enterobacteriaceae</taxon>
        <taxon>Leclercia</taxon>
    </lineage>
</organism>
<dbReference type="Pfam" id="PF21104">
    <property type="entry name" value="Glyco_hydro_78_N"/>
    <property type="match status" value="1"/>
</dbReference>
<evidence type="ECO:0000313" key="6">
    <source>
        <dbReference type="Proteomes" id="UP001357437"/>
    </source>
</evidence>
<dbReference type="Proteomes" id="UP001149314">
    <property type="component" value="Unassembled WGS sequence"/>
</dbReference>
<dbReference type="PANTHER" id="PTHR34987">
    <property type="entry name" value="C, PUTATIVE (AFU_ORTHOLOGUE AFUA_3G02880)-RELATED"/>
    <property type="match status" value="1"/>
</dbReference>
<dbReference type="AlphaFoldDB" id="A0A9X4BCS7"/>
<dbReference type="SUPFAM" id="SSF48208">
    <property type="entry name" value="Six-hairpin glycosidases"/>
    <property type="match status" value="1"/>
</dbReference>
<accession>A0A9X4BCS7</accession>
<reference evidence="3" key="1">
    <citation type="journal article" date="2023" name="Genes Genomics">
        <title>Genomic insights of Leclercia adecarboxylata strains linked to an outbreak in public hospitals in Mexico.</title>
        <authorList>
            <person name="Barrios-Villa E."/>
            <person name="Pacheco-Flores B."/>
            <person name="Lozano-Zarain P."/>
            <person name="Del Campo-Ortega R."/>
            <person name="de Jesus Ascencio-Montiel I."/>
            <person name="Gonzalez-Leon M."/>
            <person name="Camorlinga-Ponce M."/>
            <person name="Gaytan Cervantes F.J."/>
            <person name="Gonzalez Torres C."/>
            <person name="Aguilar E."/>
            <person name="Gonzalez Ibarra J."/>
            <person name="Torres Lopez F.J."/>
            <person name="Rosas-Vargas H."/>
            <person name="Gonzalez-Bonilla C.R."/>
            <person name="Del Carmen Rocha-Gracia R."/>
        </authorList>
    </citation>
    <scope>NUCLEOTIDE SEQUENCE</scope>
    <source>
        <strain evidence="3">Lac40</strain>
    </source>
</reference>
<evidence type="ECO:0000313" key="4">
    <source>
        <dbReference type="EMBL" id="MEC3939035.1"/>
    </source>
</evidence>
<dbReference type="EMBL" id="JAOURS010000003">
    <property type="protein sequence ID" value="MDC6637360.1"/>
    <property type="molecule type" value="Genomic_DNA"/>
</dbReference>
<dbReference type="PANTHER" id="PTHR34987:SF4">
    <property type="entry name" value="ALPHA-L-RHAMNOSIDASE C-TERMINAL DOMAIN-CONTAINING PROTEIN"/>
    <property type="match status" value="1"/>
</dbReference>
<dbReference type="Pfam" id="PF17389">
    <property type="entry name" value="Bac_rhamnosid6H"/>
    <property type="match status" value="1"/>
</dbReference>
<comment type="caution">
    <text evidence="3">The sequence shown here is derived from an EMBL/GenBank/DDBJ whole genome shotgun (WGS) entry which is preliminary data.</text>
</comment>
<dbReference type="Proteomes" id="UP001357437">
    <property type="component" value="Unassembled WGS sequence"/>
</dbReference>
<proteinExistence type="predicted"/>
<name>A0A9X4BCS7_9ENTR</name>
<reference evidence="4 6" key="2">
    <citation type="submission" date="2024-01" db="EMBL/GenBank/DDBJ databases">
        <title>Comparative Genomics of Leclercia adecarboxylata Strains Isolated from Several Sources.</title>
        <authorList>
            <person name="Yescas-Zazueta V."/>
            <person name="Balbuena-Alonso M.G."/>
            <person name="Valencia D."/>
            <person name="Mendez-Pfeiffer P.A."/>
            <person name="Ballesteros-Monrreal M.G."/>
            <person name="Rocha-Gracia R.D.C."/>
            <person name="Barrios-Villa E."/>
        </authorList>
    </citation>
    <scope>NUCLEOTIDE SEQUENCE [LARGE SCALE GENOMIC DNA]</scope>
    <source>
        <strain evidence="4 6">33MEM</strain>
    </source>
</reference>
<keyword evidence="3" id="KW-0378">Hydrolase</keyword>
<dbReference type="GO" id="GO:0005975">
    <property type="term" value="P:carbohydrate metabolic process"/>
    <property type="evidence" value="ECO:0007669"/>
    <property type="project" value="InterPro"/>
</dbReference>
<dbReference type="InterPro" id="IPR012341">
    <property type="entry name" value="6hp_glycosidase-like_sf"/>
</dbReference>
<dbReference type="GeneID" id="30333772"/>
<dbReference type="RefSeq" id="WP_059308650.1">
    <property type="nucleotide sequence ID" value="NZ_CBCYCG010000005.1"/>
</dbReference>
<sequence length="522" mass="60098">MSQAIQSNSHMTMMREPVFLNKAAELTPVIRRRKTCPLNAIRLCEDPQAVHGWSMEPIDTADAYLQKSFSTGDSLILDFGTHGVGWLTFACDYTGSPPDAPAHLRFTFGETLCEIAEPFSEYEGWLSSSWLQQHDEYIDVIPSTIQLSRRYCFRYLKITVVSLSPKYQLRLTDVTFETVSSAPETHPACDTRDAQLRRIDEISVLTLRNCMQEVFEDGPKRDRRLWLGDLRLQALVNNVTFKNHDLVRRCLYLFSGHRREDGMVSANIFTRPHVIADDTFLFDYSLFYVDILNDYVLETQDVATAKELWPIALRQIELALDRCDTDGLVTDSSDWWSFIDWHEKLNKQGPSQGVLIYCLHKAIQLAQICQPELCERLSATLSRLMAGARRLWDPARGLYVSGAERQISYATQIWMVLADIGDGAHQRTVMENLLHSSPEIGMNTPYMRHHFIAALLKTGMRERAIEEIKKYWGKMVEYGVDTFWELFDPEHPDFSPYGSKLINSYCHAWSCTPSWFIRQYGL</sequence>
<dbReference type="InterPro" id="IPR049164">
    <property type="entry name" value="Glyco_hydro_78_N"/>
</dbReference>
<dbReference type="EMBL" id="JAYMCU010000086">
    <property type="protein sequence ID" value="MEC3939035.1"/>
    <property type="molecule type" value="Genomic_DNA"/>
</dbReference>
<dbReference type="KEGG" id="lax:APT61_17730"/>
<feature type="domain" description="Alpha-L-rhamnosidase six-hairpin glycosidase" evidence="1">
    <location>
        <begin position="191"/>
        <end position="517"/>
    </location>
</feature>
<dbReference type="InterPro" id="IPR008928">
    <property type="entry name" value="6-hairpin_glycosidase_sf"/>
</dbReference>
<evidence type="ECO:0000259" key="1">
    <source>
        <dbReference type="Pfam" id="PF17389"/>
    </source>
</evidence>
<gene>
    <name evidence="3" type="ORF">OEZ79_03845</name>
    <name evidence="4" type="ORF">VOF76_23135</name>
</gene>